<evidence type="ECO:0000256" key="2">
    <source>
        <dbReference type="ARBA" id="ARBA00022603"/>
    </source>
</evidence>
<evidence type="ECO:0000313" key="5">
    <source>
        <dbReference type="EMBL" id="OXA54427.1"/>
    </source>
</evidence>
<name>A0A226EBL9_FOLCA</name>
<reference evidence="5 6" key="1">
    <citation type="submission" date="2015-12" db="EMBL/GenBank/DDBJ databases">
        <title>The genome of Folsomia candida.</title>
        <authorList>
            <person name="Faddeeva A."/>
            <person name="Derks M.F."/>
            <person name="Anvar Y."/>
            <person name="Smit S."/>
            <person name="Van Straalen N."/>
            <person name="Roelofs D."/>
        </authorList>
    </citation>
    <scope>NUCLEOTIDE SEQUENCE [LARGE SCALE GENOMIC DNA]</scope>
    <source>
        <strain evidence="5 6">VU population</strain>
        <tissue evidence="5">Whole body</tissue>
    </source>
</reference>
<evidence type="ECO:0000313" key="6">
    <source>
        <dbReference type="Proteomes" id="UP000198287"/>
    </source>
</evidence>
<dbReference type="InterPro" id="IPR013216">
    <property type="entry name" value="Methyltransf_11"/>
</dbReference>
<evidence type="ECO:0000259" key="4">
    <source>
        <dbReference type="Pfam" id="PF08241"/>
    </source>
</evidence>
<dbReference type="PANTHER" id="PTHR44942:SF4">
    <property type="entry name" value="METHYLTRANSFERASE TYPE 11 DOMAIN-CONTAINING PROTEIN"/>
    <property type="match status" value="1"/>
</dbReference>
<dbReference type="GO" id="GO:0032259">
    <property type="term" value="P:methylation"/>
    <property type="evidence" value="ECO:0007669"/>
    <property type="project" value="UniProtKB-KW"/>
</dbReference>
<evidence type="ECO:0000256" key="1">
    <source>
        <dbReference type="ARBA" id="ARBA00008361"/>
    </source>
</evidence>
<comment type="caution">
    <text evidence="5">The sequence shown here is derived from an EMBL/GenBank/DDBJ whole genome shotgun (WGS) entry which is preliminary data.</text>
</comment>
<protein>
    <submittedName>
        <fullName evidence="5">Putative S-adenosylmethionine-dependent methyltransferase CRG1</fullName>
    </submittedName>
</protein>
<dbReference type="OrthoDB" id="8123669at2759"/>
<dbReference type="STRING" id="158441.A0A226EBL9"/>
<gene>
    <name evidence="5" type="ORF">Fcan01_11075</name>
</gene>
<dbReference type="Pfam" id="PF08241">
    <property type="entry name" value="Methyltransf_11"/>
    <property type="match status" value="1"/>
</dbReference>
<dbReference type="Proteomes" id="UP000198287">
    <property type="component" value="Unassembled WGS sequence"/>
</dbReference>
<comment type="similarity">
    <text evidence="1">Belongs to the methyltransferase superfamily.</text>
</comment>
<dbReference type="InterPro" id="IPR029063">
    <property type="entry name" value="SAM-dependent_MTases_sf"/>
</dbReference>
<keyword evidence="6" id="KW-1185">Reference proteome</keyword>
<evidence type="ECO:0000256" key="3">
    <source>
        <dbReference type="ARBA" id="ARBA00022679"/>
    </source>
</evidence>
<organism evidence="5 6">
    <name type="scientific">Folsomia candida</name>
    <name type="common">Springtail</name>
    <dbReference type="NCBI Taxonomy" id="158441"/>
    <lineage>
        <taxon>Eukaryota</taxon>
        <taxon>Metazoa</taxon>
        <taxon>Ecdysozoa</taxon>
        <taxon>Arthropoda</taxon>
        <taxon>Hexapoda</taxon>
        <taxon>Collembola</taxon>
        <taxon>Entomobryomorpha</taxon>
        <taxon>Isotomoidea</taxon>
        <taxon>Isotomidae</taxon>
        <taxon>Proisotominae</taxon>
        <taxon>Folsomia</taxon>
    </lineage>
</organism>
<keyword evidence="2 5" id="KW-0489">Methyltransferase</keyword>
<accession>A0A226EBL9</accession>
<dbReference type="AlphaFoldDB" id="A0A226EBL9"/>
<dbReference type="Gene3D" id="3.40.50.150">
    <property type="entry name" value="Vaccinia Virus protein VP39"/>
    <property type="match status" value="1"/>
</dbReference>
<keyword evidence="3 5" id="KW-0808">Transferase</keyword>
<proteinExistence type="inferred from homology"/>
<dbReference type="OMA" id="EFDAVQY"/>
<dbReference type="InterPro" id="IPR051052">
    <property type="entry name" value="Diverse_substrate_MTase"/>
</dbReference>
<dbReference type="SUPFAM" id="SSF53335">
    <property type="entry name" value="S-adenosyl-L-methionine-dependent methyltransferases"/>
    <property type="match status" value="1"/>
</dbReference>
<sequence>MKKMFGNVLQQWTEFTGQGQANLYDRHRAIVPPILIERMITFLKEKYSQPLELAYDVGCGSGESSRVLTPYFKHVVGTDVNSEAIMEAEGKRGDQTCSQIEQAEGGWAHQNLTYQICPADLIPEKDNSVQMISASQAAHWFDLPKFYNEGQRVLSPGGVMCLYGHKCPTWRWSEDPSLNGELDQALTQLYATDLKGYWAAERDIVDNSYKNVTIPYTDFTRDDSCYHEMETNVSDLAKYCWIWTGHQNYVKQHGVRKGKKLIRKLQERVMSVLNVTTSPEETILTKRTSFFLLMGRKL</sequence>
<dbReference type="CDD" id="cd02440">
    <property type="entry name" value="AdoMet_MTases"/>
    <property type="match status" value="1"/>
</dbReference>
<dbReference type="EMBL" id="LNIX01000005">
    <property type="protein sequence ID" value="OXA54427.1"/>
    <property type="molecule type" value="Genomic_DNA"/>
</dbReference>
<feature type="domain" description="Methyltransferase type 11" evidence="4">
    <location>
        <begin position="56"/>
        <end position="161"/>
    </location>
</feature>
<dbReference type="PANTHER" id="PTHR44942">
    <property type="entry name" value="METHYLTRANSF_11 DOMAIN-CONTAINING PROTEIN"/>
    <property type="match status" value="1"/>
</dbReference>
<dbReference type="GO" id="GO:0008757">
    <property type="term" value="F:S-adenosylmethionine-dependent methyltransferase activity"/>
    <property type="evidence" value="ECO:0007669"/>
    <property type="project" value="InterPro"/>
</dbReference>